<reference evidence="11" key="2">
    <citation type="submission" date="2016-05" db="EMBL/GenBank/DDBJ databases">
        <authorList>
            <person name="Lavstsen T."/>
            <person name="Jespersen J.S."/>
        </authorList>
    </citation>
    <scope>NUCLEOTIDE SEQUENCE</scope>
    <source>
        <strain evidence="10">NML01-0328</strain>
        <strain evidence="11">NML120819</strain>
    </source>
</reference>
<evidence type="ECO:0000256" key="6">
    <source>
        <dbReference type="ARBA" id="ARBA00023235"/>
    </source>
</evidence>
<evidence type="ECO:0000256" key="1">
    <source>
        <dbReference type="ARBA" id="ARBA00000971"/>
    </source>
</evidence>
<sequence length="288" mass="32573">MKRTSLALLLTTALAAAPLAAQTVVTVNNTRIDSSAIDQQVKIINEQSNGQVTDSPELRENIARRLVTRELMIQESRRLRLNESPEFKQIIERARTDARTSGEDRKPTFRQDWETFEGNVTAQALVAHILRSNPVTEAQVQQAYQEITNRYRGTQEVKLGEIILNNRDNAQKAVADLRRGRRFTDVARQYTIDTPSRANGGISPTFTPLKDLEEGAPMVYNAVKSLGQGKFTETPVESNGIFAIFYMEAKRPVRVPPFAQLKPQIQQDLQNLLIEQEIARLYQQANIR</sequence>
<dbReference type="Gene3D" id="1.10.4030.10">
    <property type="entry name" value="Porin chaperone SurA, peptide-binding domain"/>
    <property type="match status" value="1"/>
</dbReference>
<feature type="signal peptide" evidence="8">
    <location>
        <begin position="1"/>
        <end position="21"/>
    </location>
</feature>
<dbReference type="Pfam" id="PF13145">
    <property type="entry name" value="Rotamase_2"/>
    <property type="match status" value="1"/>
</dbReference>
<feature type="chain" id="PRO_5015060583" description="peptidylprolyl isomerase" evidence="8">
    <location>
        <begin position="22"/>
        <end position="288"/>
    </location>
</feature>
<dbReference type="EMBL" id="LXSF01000001">
    <property type="protein sequence ID" value="OAM18162.1"/>
    <property type="molecule type" value="Genomic_DNA"/>
</dbReference>
<dbReference type="RefSeq" id="WP_003824302.1">
    <property type="nucleotide sequence ID" value="NZ_CP082861.1"/>
</dbReference>
<keyword evidence="4 8" id="KW-0732">Signal</keyword>
<dbReference type="SUPFAM" id="SSF54534">
    <property type="entry name" value="FKBP-like"/>
    <property type="match status" value="1"/>
</dbReference>
<comment type="catalytic activity">
    <reaction evidence="1">
        <text>[protein]-peptidylproline (omega=180) = [protein]-peptidylproline (omega=0)</text>
        <dbReference type="Rhea" id="RHEA:16237"/>
        <dbReference type="Rhea" id="RHEA-COMP:10747"/>
        <dbReference type="Rhea" id="RHEA-COMP:10748"/>
        <dbReference type="ChEBI" id="CHEBI:83833"/>
        <dbReference type="ChEBI" id="CHEBI:83834"/>
        <dbReference type="EC" id="5.2.1.8"/>
    </reaction>
</comment>
<reference evidence="12 15" key="3">
    <citation type="submission" date="2017-06" db="EMBL/GenBank/DDBJ databases">
        <authorList>
            <consortium name="Pathogen Informatics"/>
        </authorList>
    </citation>
    <scope>NUCLEOTIDE SEQUENCE [LARGE SCALE GENOMIC DNA]</scope>
    <source>
        <strain evidence="12 15">NCTC10596</strain>
    </source>
</reference>
<dbReference type="InterPro" id="IPR000297">
    <property type="entry name" value="PPIase_PpiC"/>
</dbReference>
<evidence type="ECO:0000313" key="10">
    <source>
        <dbReference type="EMBL" id="OAM18162.1"/>
    </source>
</evidence>
<name>A0A1A9RKH2_EIKCO</name>
<dbReference type="InterPro" id="IPR046357">
    <property type="entry name" value="PPIase_dom_sf"/>
</dbReference>
<reference evidence="13 14" key="1">
    <citation type="submission" date="2016-05" db="EMBL/GenBank/DDBJ databases">
        <title>Draft genome of Corynebacterium afermentans subsp. afermentans LCDC 88199T.</title>
        <authorList>
            <person name="Bernier A.-M."/>
            <person name="Bernard K."/>
        </authorList>
    </citation>
    <scope>NUCLEOTIDE SEQUENCE [LARGE SCALE GENOMIC DNA]</scope>
    <source>
        <strain evidence="13">NML01-0328</strain>
        <strain evidence="14">NML120819</strain>
    </source>
</reference>
<evidence type="ECO:0000313" key="14">
    <source>
        <dbReference type="Proteomes" id="UP000078103"/>
    </source>
</evidence>
<keyword evidence="6 7" id="KW-0413">Isomerase</keyword>
<keyword evidence="5 7" id="KW-0697">Rotamase</keyword>
<organism evidence="11 14">
    <name type="scientific">Eikenella corrodens</name>
    <dbReference type="NCBI Taxonomy" id="539"/>
    <lineage>
        <taxon>Bacteria</taxon>
        <taxon>Pseudomonadati</taxon>
        <taxon>Pseudomonadota</taxon>
        <taxon>Betaproteobacteria</taxon>
        <taxon>Neisseriales</taxon>
        <taxon>Neisseriaceae</taxon>
        <taxon>Eikenella</taxon>
    </lineage>
</organism>
<dbReference type="SUPFAM" id="SSF109998">
    <property type="entry name" value="Triger factor/SurA peptide-binding domain-like"/>
    <property type="match status" value="1"/>
</dbReference>
<dbReference type="GeneID" id="60770437"/>
<accession>A0A1A9RKH2</accession>
<dbReference type="AlphaFoldDB" id="A0A1A9RKH2"/>
<protein>
    <recommendedName>
        <fullName evidence="3">peptidylprolyl isomerase</fullName>
        <ecNumber evidence="3">5.2.1.8</ecNumber>
    </recommendedName>
</protein>
<dbReference type="EMBL" id="LXSH01000027">
    <property type="protein sequence ID" value="OAM20531.1"/>
    <property type="molecule type" value="Genomic_DNA"/>
</dbReference>
<dbReference type="EC" id="5.2.1.8" evidence="3"/>
<evidence type="ECO:0000256" key="3">
    <source>
        <dbReference type="ARBA" id="ARBA00013194"/>
    </source>
</evidence>
<evidence type="ECO:0000256" key="7">
    <source>
        <dbReference type="PROSITE-ProRule" id="PRU00278"/>
    </source>
</evidence>
<dbReference type="InterPro" id="IPR050245">
    <property type="entry name" value="PrsA_foldase"/>
</dbReference>
<dbReference type="EMBL" id="LT906482">
    <property type="protein sequence ID" value="SNW09598.1"/>
    <property type="molecule type" value="Genomic_DNA"/>
</dbReference>
<evidence type="ECO:0000256" key="5">
    <source>
        <dbReference type="ARBA" id="ARBA00023110"/>
    </source>
</evidence>
<evidence type="ECO:0000313" key="11">
    <source>
        <dbReference type="EMBL" id="OAM20531.1"/>
    </source>
</evidence>
<dbReference type="Proteomes" id="UP000078003">
    <property type="component" value="Unassembled WGS sequence"/>
</dbReference>
<dbReference type="PANTHER" id="PTHR47245:SF1">
    <property type="entry name" value="FOLDASE PROTEIN PRSA"/>
    <property type="match status" value="1"/>
</dbReference>
<dbReference type="PROSITE" id="PS50198">
    <property type="entry name" value="PPIC_PPIASE_2"/>
    <property type="match status" value="1"/>
</dbReference>
<evidence type="ECO:0000256" key="4">
    <source>
        <dbReference type="ARBA" id="ARBA00022729"/>
    </source>
</evidence>
<evidence type="ECO:0000313" key="15">
    <source>
        <dbReference type="Proteomes" id="UP000215465"/>
    </source>
</evidence>
<evidence type="ECO:0000313" key="12">
    <source>
        <dbReference type="EMBL" id="SNW09598.1"/>
    </source>
</evidence>
<dbReference type="InterPro" id="IPR027304">
    <property type="entry name" value="Trigger_fact/SurA_dom_sf"/>
</dbReference>
<evidence type="ECO:0000259" key="9">
    <source>
        <dbReference type="PROSITE" id="PS50198"/>
    </source>
</evidence>
<dbReference type="PANTHER" id="PTHR47245">
    <property type="entry name" value="PEPTIDYLPROLYL ISOMERASE"/>
    <property type="match status" value="1"/>
</dbReference>
<evidence type="ECO:0000256" key="8">
    <source>
        <dbReference type="SAM" id="SignalP"/>
    </source>
</evidence>
<dbReference type="KEGG" id="ecor:SAMEA4412678_1535"/>
<proteinExistence type="inferred from homology"/>
<evidence type="ECO:0000256" key="2">
    <source>
        <dbReference type="ARBA" id="ARBA00007656"/>
    </source>
</evidence>
<gene>
    <name evidence="12" type="primary">prsA3</name>
    <name evidence="10" type="ORF">A7P85_00275</name>
    <name evidence="11" type="ORF">A7P89_09320</name>
    <name evidence="12" type="ORF">SAMEA4412678_01535</name>
</gene>
<dbReference type="Gene3D" id="3.10.50.40">
    <property type="match status" value="1"/>
</dbReference>
<dbReference type="GO" id="GO:0003755">
    <property type="term" value="F:peptidyl-prolyl cis-trans isomerase activity"/>
    <property type="evidence" value="ECO:0007669"/>
    <property type="project" value="UniProtKB-KW"/>
</dbReference>
<feature type="domain" description="PpiC" evidence="9">
    <location>
        <begin position="154"/>
        <end position="249"/>
    </location>
</feature>
<dbReference type="Proteomes" id="UP000078103">
    <property type="component" value="Unassembled WGS sequence"/>
</dbReference>
<evidence type="ECO:0000313" key="13">
    <source>
        <dbReference type="Proteomes" id="UP000078003"/>
    </source>
</evidence>
<comment type="similarity">
    <text evidence="2">Belongs to the PpiC/parvulin rotamase family.</text>
</comment>
<dbReference type="Proteomes" id="UP000215465">
    <property type="component" value="Chromosome 1"/>
</dbReference>